<dbReference type="PANTHER" id="PTHR18359">
    <property type="entry name" value="WD-REPEAT PROTEIN-RELATED"/>
    <property type="match status" value="1"/>
</dbReference>
<keyword evidence="5" id="KW-0539">Nucleus</keyword>
<dbReference type="OrthoDB" id="1935146at2759"/>
<name>A0A7R9PXM6_9ACAR</name>
<reference evidence="9" key="1">
    <citation type="submission" date="2020-11" db="EMBL/GenBank/DDBJ databases">
        <authorList>
            <person name="Tran Van P."/>
        </authorList>
    </citation>
    <scope>NUCLEOTIDE SEQUENCE</scope>
</reference>
<keyword evidence="3 7" id="KW-0853">WD repeat</keyword>
<accession>A0A7R9PXM6</accession>
<feature type="region of interest" description="Disordered" evidence="8">
    <location>
        <begin position="167"/>
        <end position="188"/>
    </location>
</feature>
<dbReference type="InterPro" id="IPR001680">
    <property type="entry name" value="WD40_rpt"/>
</dbReference>
<dbReference type="InterPro" id="IPR045161">
    <property type="entry name" value="Utp18"/>
</dbReference>
<comment type="similarity">
    <text evidence="6">Belongs to the WD repeat UTP18 family.</text>
</comment>
<dbReference type="PANTHER" id="PTHR18359:SF0">
    <property type="entry name" value="U3 SMALL NUCLEOLAR RNA-ASSOCIATED PROTEIN 18 HOMOLOG"/>
    <property type="match status" value="1"/>
</dbReference>
<feature type="repeat" description="WD" evidence="7">
    <location>
        <begin position="355"/>
        <end position="389"/>
    </location>
</feature>
<keyword evidence="4" id="KW-0677">Repeat</keyword>
<evidence type="ECO:0000256" key="4">
    <source>
        <dbReference type="ARBA" id="ARBA00022737"/>
    </source>
</evidence>
<dbReference type="GO" id="GO:0032040">
    <property type="term" value="C:small-subunit processome"/>
    <property type="evidence" value="ECO:0007669"/>
    <property type="project" value="TreeGrafter"/>
</dbReference>
<evidence type="ECO:0000256" key="3">
    <source>
        <dbReference type="ARBA" id="ARBA00022574"/>
    </source>
</evidence>
<sequence>MFLEFWANEDIVSKKSRRKRGISDEMTEQALESIVFGKDSDILDKISKKCKNTELSEKIGFFEDRAPEEVNRVVIDSDSEESDESDNDISYTKSDFLSRRTTDEEVLSNETTTEKKSVWIDSDDYIQVSDAMKECRKLPKRVTNDDKYKDYLENKFNDLYKKPKWAQMDDKDDSQDSSGSDSDEDVNRTAQAFKARTRRIDRGVLAIKKCTHLTNDHKMKSSLNCVEFHPTSTVGMVSSPNGSVHLFQVDGKINARIQSIQFKDFKIETAKFNKSGEELIVGSKRESGFYFYYDMISGKIVKIPFVRGNQKYSLEKFVLSNDHKLIASKGNNGFVNILTAKTKEHIFDLKMNGEVMSLAFSDDSNVLLSHGNGGKVYVWDVRNRQCMNRFVDEGCVSGTAIALSHDSKFCCTGSDMGVVNVYNYNDVLTQSEPKPLKTIMNLTTEISQLKFNHSSELLLMSSKDKDNSIKCVHMKTLTVYPNFPFAAKNYGRINDSDISLNSGYMTLATNGGTAHLFRLTDFGDY</sequence>
<dbReference type="EMBL" id="CAJPIZ010002101">
    <property type="protein sequence ID" value="CAG2104539.1"/>
    <property type="molecule type" value="Genomic_DNA"/>
</dbReference>
<evidence type="ECO:0008006" key="11">
    <source>
        <dbReference type="Google" id="ProtNLM"/>
    </source>
</evidence>
<protein>
    <recommendedName>
        <fullName evidence="11">U3 small nucleolar RNA-associated protein 18-like protein</fullName>
    </recommendedName>
</protein>
<keyword evidence="2" id="KW-0698">rRNA processing</keyword>
<dbReference type="InterPro" id="IPR015943">
    <property type="entry name" value="WD40/YVTN_repeat-like_dom_sf"/>
</dbReference>
<evidence type="ECO:0000256" key="8">
    <source>
        <dbReference type="SAM" id="MobiDB-lite"/>
    </source>
</evidence>
<gene>
    <name evidence="9" type="ORF">OSB1V03_LOCUS4555</name>
</gene>
<dbReference type="AlphaFoldDB" id="A0A7R9PXM6"/>
<evidence type="ECO:0000313" key="10">
    <source>
        <dbReference type="Proteomes" id="UP000759131"/>
    </source>
</evidence>
<evidence type="ECO:0000256" key="1">
    <source>
        <dbReference type="ARBA" id="ARBA00004604"/>
    </source>
</evidence>
<dbReference type="GO" id="GO:0006364">
    <property type="term" value="P:rRNA processing"/>
    <property type="evidence" value="ECO:0007669"/>
    <property type="project" value="UniProtKB-KW"/>
</dbReference>
<dbReference type="PROSITE" id="PS50082">
    <property type="entry name" value="WD_REPEATS_2"/>
    <property type="match status" value="1"/>
</dbReference>
<comment type="subcellular location">
    <subcellularLocation>
        <location evidence="1">Nucleus</location>
        <location evidence="1">Nucleolus</location>
    </subcellularLocation>
</comment>
<evidence type="ECO:0000256" key="6">
    <source>
        <dbReference type="ARBA" id="ARBA00025767"/>
    </source>
</evidence>
<proteinExistence type="inferred from homology"/>
<dbReference type="SUPFAM" id="SSF50978">
    <property type="entry name" value="WD40 repeat-like"/>
    <property type="match status" value="1"/>
</dbReference>
<organism evidence="9">
    <name type="scientific">Medioppia subpectinata</name>
    <dbReference type="NCBI Taxonomy" id="1979941"/>
    <lineage>
        <taxon>Eukaryota</taxon>
        <taxon>Metazoa</taxon>
        <taxon>Ecdysozoa</taxon>
        <taxon>Arthropoda</taxon>
        <taxon>Chelicerata</taxon>
        <taxon>Arachnida</taxon>
        <taxon>Acari</taxon>
        <taxon>Acariformes</taxon>
        <taxon>Sarcoptiformes</taxon>
        <taxon>Oribatida</taxon>
        <taxon>Brachypylina</taxon>
        <taxon>Oppioidea</taxon>
        <taxon>Oppiidae</taxon>
        <taxon>Medioppia</taxon>
    </lineage>
</organism>
<dbReference type="InterPro" id="IPR036322">
    <property type="entry name" value="WD40_repeat_dom_sf"/>
</dbReference>
<dbReference type="Proteomes" id="UP000759131">
    <property type="component" value="Unassembled WGS sequence"/>
</dbReference>
<evidence type="ECO:0000256" key="2">
    <source>
        <dbReference type="ARBA" id="ARBA00022552"/>
    </source>
</evidence>
<evidence type="ECO:0000256" key="7">
    <source>
        <dbReference type="PROSITE-ProRule" id="PRU00221"/>
    </source>
</evidence>
<dbReference type="EMBL" id="OC856676">
    <property type="protein sequence ID" value="CAD7624109.1"/>
    <property type="molecule type" value="Genomic_DNA"/>
</dbReference>
<evidence type="ECO:0000313" key="9">
    <source>
        <dbReference type="EMBL" id="CAD7624109.1"/>
    </source>
</evidence>
<dbReference type="Pfam" id="PF00400">
    <property type="entry name" value="WD40"/>
    <property type="match status" value="1"/>
</dbReference>
<evidence type="ECO:0000256" key="5">
    <source>
        <dbReference type="ARBA" id="ARBA00023242"/>
    </source>
</evidence>
<dbReference type="SMART" id="SM00320">
    <property type="entry name" value="WD40"/>
    <property type="match status" value="4"/>
</dbReference>
<dbReference type="Gene3D" id="2.130.10.10">
    <property type="entry name" value="YVTN repeat-like/Quinoprotein amine dehydrogenase"/>
    <property type="match status" value="1"/>
</dbReference>
<keyword evidence="10" id="KW-1185">Reference proteome</keyword>
<dbReference type="GO" id="GO:0034388">
    <property type="term" value="C:Pwp2p-containing subcomplex of 90S preribosome"/>
    <property type="evidence" value="ECO:0007669"/>
    <property type="project" value="TreeGrafter"/>
</dbReference>